<dbReference type="AlphaFoldDB" id="A0A645HKU8"/>
<reference evidence="2" key="1">
    <citation type="submission" date="2019-08" db="EMBL/GenBank/DDBJ databases">
        <authorList>
            <person name="Kucharzyk K."/>
            <person name="Murdoch R.W."/>
            <person name="Higgins S."/>
            <person name="Loffler F."/>
        </authorList>
    </citation>
    <scope>NUCLEOTIDE SEQUENCE</scope>
</reference>
<feature type="compositionally biased region" description="Basic and acidic residues" evidence="1">
    <location>
        <begin position="27"/>
        <end position="54"/>
    </location>
</feature>
<accession>A0A645HKU8</accession>
<comment type="caution">
    <text evidence="2">The sequence shown here is derived from an EMBL/GenBank/DDBJ whole genome shotgun (WGS) entry which is preliminary data.</text>
</comment>
<feature type="compositionally biased region" description="Basic and acidic residues" evidence="1">
    <location>
        <begin position="63"/>
        <end position="90"/>
    </location>
</feature>
<protein>
    <submittedName>
        <fullName evidence="2">Uncharacterized protein</fullName>
    </submittedName>
</protein>
<evidence type="ECO:0000256" key="1">
    <source>
        <dbReference type="SAM" id="MobiDB-lite"/>
    </source>
</evidence>
<feature type="compositionally biased region" description="Basic and acidic residues" evidence="1">
    <location>
        <begin position="1"/>
        <end position="20"/>
    </location>
</feature>
<proteinExistence type="predicted"/>
<gene>
    <name evidence="2" type="ORF">SDC9_186374</name>
</gene>
<sequence>MTVEARRRVGGRSRDVEQDGRPAAAVDRADVGRNQDDHRLLGHEAEGEPREERHAHRGRQAGKHSDDDAEPRRPEGVEDRPGGHEREKLGKERRKRHAPLPLYGRKTAKIL</sequence>
<organism evidence="2">
    <name type="scientific">bioreactor metagenome</name>
    <dbReference type="NCBI Taxonomy" id="1076179"/>
    <lineage>
        <taxon>unclassified sequences</taxon>
        <taxon>metagenomes</taxon>
        <taxon>ecological metagenomes</taxon>
    </lineage>
</organism>
<name>A0A645HKU8_9ZZZZ</name>
<dbReference type="EMBL" id="VSSQ01094325">
    <property type="protein sequence ID" value="MPN38849.1"/>
    <property type="molecule type" value="Genomic_DNA"/>
</dbReference>
<evidence type="ECO:0000313" key="2">
    <source>
        <dbReference type="EMBL" id="MPN38849.1"/>
    </source>
</evidence>
<feature type="region of interest" description="Disordered" evidence="1">
    <location>
        <begin position="1"/>
        <end position="111"/>
    </location>
</feature>